<gene>
    <name evidence="2" type="ORF">ISN45_Aa01g008900</name>
</gene>
<dbReference type="Proteomes" id="UP000694240">
    <property type="component" value="Chromosome 6"/>
</dbReference>
<name>A0A8T2C930_9BRAS</name>
<organism evidence="2 3">
    <name type="scientific">Arabidopsis thaliana x Arabidopsis arenosa</name>
    <dbReference type="NCBI Taxonomy" id="1240361"/>
    <lineage>
        <taxon>Eukaryota</taxon>
        <taxon>Viridiplantae</taxon>
        <taxon>Streptophyta</taxon>
        <taxon>Embryophyta</taxon>
        <taxon>Tracheophyta</taxon>
        <taxon>Spermatophyta</taxon>
        <taxon>Magnoliopsida</taxon>
        <taxon>eudicotyledons</taxon>
        <taxon>Gunneridae</taxon>
        <taxon>Pentapetalae</taxon>
        <taxon>rosids</taxon>
        <taxon>malvids</taxon>
        <taxon>Brassicales</taxon>
        <taxon>Brassicaceae</taxon>
        <taxon>Camelineae</taxon>
        <taxon>Arabidopsis</taxon>
    </lineage>
</organism>
<evidence type="ECO:0000313" key="3">
    <source>
        <dbReference type="Proteomes" id="UP000694240"/>
    </source>
</evidence>
<protein>
    <submittedName>
        <fullName evidence="2">B3 DNA binding domain</fullName>
    </submittedName>
</protein>
<dbReference type="AlphaFoldDB" id="A0A8T2C930"/>
<dbReference type="PANTHER" id="PTHR31920:SF145">
    <property type="entry name" value="B3 DOMAIN-CONTAINING PROTEIN REM20-LIKE ISOFORM X1"/>
    <property type="match status" value="1"/>
</dbReference>
<reference evidence="2 3" key="1">
    <citation type="submission" date="2020-12" db="EMBL/GenBank/DDBJ databases">
        <title>Concerted genomic and epigenomic changes stabilize Arabidopsis allopolyploids.</title>
        <authorList>
            <person name="Chen Z."/>
        </authorList>
    </citation>
    <scope>NUCLEOTIDE SEQUENCE [LARGE SCALE GENOMIC DNA]</scope>
    <source>
        <strain evidence="2">Allo738</strain>
        <tissue evidence="2">Leaf</tissue>
    </source>
</reference>
<dbReference type="InterPro" id="IPR003340">
    <property type="entry name" value="B3_DNA-bd"/>
</dbReference>
<evidence type="ECO:0000313" key="2">
    <source>
        <dbReference type="EMBL" id="KAG7591911.1"/>
    </source>
</evidence>
<accession>A0A8T2C930</accession>
<comment type="caution">
    <text evidence="2">The sequence shown here is derived from an EMBL/GenBank/DDBJ whole genome shotgun (WGS) entry which is preliminary data.</text>
</comment>
<dbReference type="InterPro" id="IPR050655">
    <property type="entry name" value="Plant_B3_domain"/>
</dbReference>
<keyword evidence="3" id="KW-1185">Reference proteome</keyword>
<sequence>MADTGEVRFFKPFISQKSSKSLAIPLGFEEHFPAPLPITVDLLDYSGRSWTVRVKKRGENVFLTLGWENFVKDNNLEDGKHLNFIYDRQRTFYVIIFGHNMCSEFRSFPQVVVEVDDYENGEEEDEEDQEDNQ</sequence>
<dbReference type="PANTHER" id="PTHR31920">
    <property type="entry name" value="B3 DOMAIN-CONTAINING"/>
    <property type="match status" value="1"/>
</dbReference>
<dbReference type="GO" id="GO:0003677">
    <property type="term" value="F:DNA binding"/>
    <property type="evidence" value="ECO:0007669"/>
    <property type="project" value="InterPro"/>
</dbReference>
<dbReference type="Pfam" id="PF02362">
    <property type="entry name" value="B3"/>
    <property type="match status" value="1"/>
</dbReference>
<feature type="domain" description="TF-B3" evidence="1">
    <location>
        <begin position="7"/>
        <end position="100"/>
    </location>
</feature>
<evidence type="ECO:0000259" key="1">
    <source>
        <dbReference type="PROSITE" id="PS50863"/>
    </source>
</evidence>
<dbReference type="EMBL" id="JAEFBK010000006">
    <property type="protein sequence ID" value="KAG7591911.1"/>
    <property type="molecule type" value="Genomic_DNA"/>
</dbReference>
<dbReference type="SMART" id="SM01019">
    <property type="entry name" value="B3"/>
    <property type="match status" value="1"/>
</dbReference>
<proteinExistence type="predicted"/>
<dbReference type="PROSITE" id="PS50863">
    <property type="entry name" value="B3"/>
    <property type="match status" value="1"/>
</dbReference>